<dbReference type="PANTHER" id="PTHR40661:SF1">
    <property type="entry name" value="HTH CRO_C1-TYPE DOMAIN-CONTAINING PROTEIN"/>
    <property type="match status" value="1"/>
</dbReference>
<dbReference type="SUPFAM" id="SSF51306">
    <property type="entry name" value="LexA/Signal peptidase"/>
    <property type="match status" value="1"/>
</dbReference>
<evidence type="ECO:0000313" key="5">
    <source>
        <dbReference type="EMBL" id="MBC8596162.1"/>
    </source>
</evidence>
<dbReference type="GO" id="GO:0003677">
    <property type="term" value="F:DNA binding"/>
    <property type="evidence" value="ECO:0007669"/>
    <property type="project" value="UniProtKB-KW"/>
</dbReference>
<dbReference type="EMBL" id="JACRTE010000004">
    <property type="protein sequence ID" value="MBC8596162.1"/>
    <property type="molecule type" value="Genomic_DNA"/>
</dbReference>
<dbReference type="CDD" id="cd00093">
    <property type="entry name" value="HTH_XRE"/>
    <property type="match status" value="1"/>
</dbReference>
<dbReference type="InterPro" id="IPR001387">
    <property type="entry name" value="Cro/C1-type_HTH"/>
</dbReference>
<sequence length="212" mass="23682">MKNDINTDVIIIKKKARKMTSKQLSELSNVPLGTINKILRGETKSPQISTLSKICKVIGCSVNEVLTDNTEPADVTENIEMLRDSLPGGYSAPKKNGSETSRRMLTLFYADSYSDAVQKSDMLAHNAPTNCDFAVQVCDDSMEPLIRNGSICYVKRTKNIIVGNIGVFKIGGKLYVRKVEKERISALNKNYPPFLLDDYEKFEGLVVDFVEY</sequence>
<dbReference type="SUPFAM" id="SSF47413">
    <property type="entry name" value="lambda repressor-like DNA-binding domains"/>
    <property type="match status" value="1"/>
</dbReference>
<reference evidence="5" key="1">
    <citation type="submission" date="2020-08" db="EMBL/GenBank/DDBJ databases">
        <title>Genome public.</title>
        <authorList>
            <person name="Liu C."/>
            <person name="Sun Q."/>
        </authorList>
    </citation>
    <scope>NUCLEOTIDE SEQUENCE</scope>
    <source>
        <strain evidence="5">NSJ-50</strain>
    </source>
</reference>
<gene>
    <name evidence="5" type="ORF">H8706_04670</name>
</gene>
<evidence type="ECO:0000259" key="4">
    <source>
        <dbReference type="PROSITE" id="PS50943"/>
    </source>
</evidence>
<feature type="domain" description="HTH cro/C1-type" evidence="4">
    <location>
        <begin position="10"/>
        <end position="65"/>
    </location>
</feature>
<comment type="caution">
    <text evidence="5">The sequence shown here is derived from an EMBL/GenBank/DDBJ whole genome shotgun (WGS) entry which is preliminary data.</text>
</comment>
<dbReference type="Gene3D" id="1.10.260.40">
    <property type="entry name" value="lambda repressor-like DNA-binding domains"/>
    <property type="match status" value="1"/>
</dbReference>
<dbReference type="AlphaFoldDB" id="A0A926FBC9"/>
<dbReference type="Pfam" id="PF13443">
    <property type="entry name" value="HTH_26"/>
    <property type="match status" value="1"/>
</dbReference>
<keyword evidence="6" id="KW-1185">Reference proteome</keyword>
<dbReference type="PROSITE" id="PS50943">
    <property type="entry name" value="HTH_CROC1"/>
    <property type="match status" value="1"/>
</dbReference>
<organism evidence="5 6">
    <name type="scientific">Qingrenia yutianensis</name>
    <dbReference type="NCBI Taxonomy" id="2763676"/>
    <lineage>
        <taxon>Bacteria</taxon>
        <taxon>Bacillati</taxon>
        <taxon>Bacillota</taxon>
        <taxon>Clostridia</taxon>
        <taxon>Eubacteriales</taxon>
        <taxon>Oscillospiraceae</taxon>
        <taxon>Qingrenia</taxon>
    </lineage>
</organism>
<keyword evidence="3" id="KW-0804">Transcription</keyword>
<keyword evidence="2" id="KW-0238">DNA-binding</keyword>
<dbReference type="InterPro" id="IPR015927">
    <property type="entry name" value="Peptidase_S24_S26A/B/C"/>
</dbReference>
<name>A0A926FBC9_9FIRM</name>
<evidence type="ECO:0000313" key="6">
    <source>
        <dbReference type="Proteomes" id="UP000647416"/>
    </source>
</evidence>
<accession>A0A926FBC9</accession>
<dbReference type="InterPro" id="IPR010982">
    <property type="entry name" value="Lambda_DNA-bd_dom_sf"/>
</dbReference>
<dbReference type="InterPro" id="IPR036286">
    <property type="entry name" value="LexA/Signal_pep-like_sf"/>
</dbReference>
<evidence type="ECO:0000256" key="3">
    <source>
        <dbReference type="ARBA" id="ARBA00023163"/>
    </source>
</evidence>
<evidence type="ECO:0000256" key="1">
    <source>
        <dbReference type="ARBA" id="ARBA00023015"/>
    </source>
</evidence>
<keyword evidence="1" id="KW-0805">Transcription regulation</keyword>
<dbReference type="Pfam" id="PF00717">
    <property type="entry name" value="Peptidase_S24"/>
    <property type="match status" value="1"/>
</dbReference>
<dbReference type="RefSeq" id="WP_262431703.1">
    <property type="nucleotide sequence ID" value="NZ_JACRTE010000004.1"/>
</dbReference>
<dbReference type="InterPro" id="IPR039418">
    <property type="entry name" value="LexA-like"/>
</dbReference>
<evidence type="ECO:0000256" key="2">
    <source>
        <dbReference type="ARBA" id="ARBA00023125"/>
    </source>
</evidence>
<dbReference type="Proteomes" id="UP000647416">
    <property type="component" value="Unassembled WGS sequence"/>
</dbReference>
<dbReference type="SMART" id="SM00530">
    <property type="entry name" value="HTH_XRE"/>
    <property type="match status" value="1"/>
</dbReference>
<dbReference type="PANTHER" id="PTHR40661">
    <property type="match status" value="1"/>
</dbReference>
<dbReference type="Gene3D" id="2.10.109.10">
    <property type="entry name" value="Umud Fragment, subunit A"/>
    <property type="match status" value="1"/>
</dbReference>
<dbReference type="CDD" id="cd06529">
    <property type="entry name" value="S24_LexA-like"/>
    <property type="match status" value="1"/>
</dbReference>
<protein>
    <submittedName>
        <fullName evidence="5">LexA family transcriptional regulator</fullName>
    </submittedName>
</protein>
<proteinExistence type="predicted"/>